<proteinExistence type="predicted"/>
<evidence type="ECO:0000313" key="2">
    <source>
        <dbReference type="Proteomes" id="UP001054945"/>
    </source>
</evidence>
<evidence type="ECO:0000313" key="1">
    <source>
        <dbReference type="EMBL" id="GIY73162.1"/>
    </source>
</evidence>
<dbReference type="Proteomes" id="UP001054945">
    <property type="component" value="Unassembled WGS sequence"/>
</dbReference>
<gene>
    <name evidence="1" type="ORF">CEXT_187391</name>
</gene>
<comment type="caution">
    <text evidence="1">The sequence shown here is derived from an EMBL/GenBank/DDBJ whole genome shotgun (WGS) entry which is preliminary data.</text>
</comment>
<reference evidence="1 2" key="1">
    <citation type="submission" date="2021-06" db="EMBL/GenBank/DDBJ databases">
        <title>Caerostris extrusa draft genome.</title>
        <authorList>
            <person name="Kono N."/>
            <person name="Arakawa K."/>
        </authorList>
    </citation>
    <scope>NUCLEOTIDE SEQUENCE [LARGE SCALE GENOMIC DNA]</scope>
</reference>
<name>A0AAV4VRY2_CAEEX</name>
<protein>
    <submittedName>
        <fullName evidence="1">Uncharacterized protein</fullName>
    </submittedName>
</protein>
<dbReference type="AlphaFoldDB" id="A0AAV4VRY2"/>
<dbReference type="EMBL" id="BPLR01015038">
    <property type="protein sequence ID" value="GIY73162.1"/>
    <property type="molecule type" value="Genomic_DNA"/>
</dbReference>
<accession>A0AAV4VRY2</accession>
<keyword evidence="2" id="KW-1185">Reference proteome</keyword>
<organism evidence="1 2">
    <name type="scientific">Caerostris extrusa</name>
    <name type="common">Bark spider</name>
    <name type="synonym">Caerostris bankana</name>
    <dbReference type="NCBI Taxonomy" id="172846"/>
    <lineage>
        <taxon>Eukaryota</taxon>
        <taxon>Metazoa</taxon>
        <taxon>Ecdysozoa</taxon>
        <taxon>Arthropoda</taxon>
        <taxon>Chelicerata</taxon>
        <taxon>Arachnida</taxon>
        <taxon>Araneae</taxon>
        <taxon>Araneomorphae</taxon>
        <taxon>Entelegynae</taxon>
        <taxon>Araneoidea</taxon>
        <taxon>Araneidae</taxon>
        <taxon>Caerostris</taxon>
    </lineage>
</organism>
<sequence length="135" mass="15857">MNEVVVAEKRIIFRHIYVRDIVPIVWNDKIDKISCPHIFFLGREKSLSILVHVYPQTRHLSCLYGDILLLPRRVFGDVLVVPFVELDLFWEVSVHPCPRMSPDKAFVMLVCDILLPRRVFGDAFVVSFMELDLFW</sequence>